<evidence type="ECO:0000313" key="2">
    <source>
        <dbReference type="EMBL" id="UUV22404.1"/>
    </source>
</evidence>
<organism evidence="2 3">
    <name type="scientific">Paenimyroides aestuarii</name>
    <dbReference type="NCBI Taxonomy" id="2968490"/>
    <lineage>
        <taxon>Bacteria</taxon>
        <taxon>Pseudomonadati</taxon>
        <taxon>Bacteroidota</taxon>
        <taxon>Flavobacteriia</taxon>
        <taxon>Flavobacteriales</taxon>
        <taxon>Flavobacteriaceae</taxon>
        <taxon>Paenimyroides</taxon>
    </lineage>
</organism>
<reference evidence="2 3" key="1">
    <citation type="submission" date="2022-08" db="EMBL/GenBank/DDBJ databases">
        <title>Myroides zhujiangensis sp. nov., a novel bacterium isolated from sediment in the Pearl River Estuary.</title>
        <authorList>
            <person name="Cui L."/>
        </authorList>
    </citation>
    <scope>NUCLEOTIDE SEQUENCE [LARGE SCALE GENOMIC DNA]</scope>
    <source>
        <strain evidence="2 3">SCSIO 72103</strain>
    </source>
</reference>
<keyword evidence="3" id="KW-1185">Reference proteome</keyword>
<dbReference type="InterPro" id="IPR028921">
    <property type="entry name" value="NTF2_fold_dom"/>
</dbReference>
<gene>
    <name evidence="2" type="ORF">NPX36_05030</name>
</gene>
<name>A0ABY5NV26_9FLAO</name>
<proteinExistence type="predicted"/>
<evidence type="ECO:0000259" key="1">
    <source>
        <dbReference type="Pfam" id="PF15631"/>
    </source>
</evidence>
<dbReference type="RefSeq" id="WP_257500321.1">
    <property type="nucleotide sequence ID" value="NZ_CP102382.1"/>
</dbReference>
<accession>A0ABY5NV26</accession>
<evidence type="ECO:0000313" key="3">
    <source>
        <dbReference type="Proteomes" id="UP001317001"/>
    </source>
</evidence>
<dbReference type="Proteomes" id="UP001317001">
    <property type="component" value="Chromosome"/>
</dbReference>
<dbReference type="Pfam" id="PF15631">
    <property type="entry name" value="Imm-NTF2-2"/>
    <property type="match status" value="1"/>
</dbReference>
<sequence length="127" mass="14514">MRKLVIIFSFVLLNNCIVKAQENRVDTGKKFAQKELDLALAIEKENPNYVGVKPLIKNEEMAIQVIEPIVVGKYGKERIELQKPYKVHKIEQYYIISGTLPFGSIGGTFVIIIDETNARVLHLTHYK</sequence>
<protein>
    <submittedName>
        <fullName evidence="2">YbbC/YhhH family protein</fullName>
    </submittedName>
</protein>
<feature type="domain" description="NTF2 fold" evidence="1">
    <location>
        <begin position="61"/>
        <end position="127"/>
    </location>
</feature>
<dbReference type="EMBL" id="CP102382">
    <property type="protein sequence ID" value="UUV22404.1"/>
    <property type="molecule type" value="Genomic_DNA"/>
</dbReference>